<dbReference type="PANTHER" id="PTHR34218">
    <property type="entry name" value="PEPTIDASE S45 PENICILLIN AMIDASE"/>
    <property type="match status" value="1"/>
</dbReference>
<organism evidence="5 6">
    <name type="scientific">Micromonospora purpureochromogenes</name>
    <dbReference type="NCBI Taxonomy" id="47872"/>
    <lineage>
        <taxon>Bacteria</taxon>
        <taxon>Bacillati</taxon>
        <taxon>Actinomycetota</taxon>
        <taxon>Actinomycetes</taxon>
        <taxon>Micromonosporales</taxon>
        <taxon>Micromonosporaceae</taxon>
        <taxon>Micromonospora</taxon>
    </lineage>
</organism>
<dbReference type="Pfam" id="PF00754">
    <property type="entry name" value="F5_F8_type_C"/>
    <property type="match status" value="1"/>
</dbReference>
<comment type="similarity">
    <text evidence="1">Belongs to the peptidase S45 family.</text>
</comment>
<feature type="region of interest" description="Disordered" evidence="2">
    <location>
        <begin position="829"/>
        <end position="850"/>
    </location>
</feature>
<gene>
    <name evidence="5" type="ORF">GA0074696_2507</name>
</gene>
<dbReference type="InterPro" id="IPR002692">
    <property type="entry name" value="S45"/>
</dbReference>
<proteinExistence type="inferred from homology"/>
<dbReference type="InterPro" id="IPR000421">
    <property type="entry name" value="FA58C"/>
</dbReference>
<dbReference type="InterPro" id="IPR029055">
    <property type="entry name" value="Ntn_hydrolases_N"/>
</dbReference>
<dbReference type="InterPro" id="IPR008979">
    <property type="entry name" value="Galactose-bd-like_sf"/>
</dbReference>
<dbReference type="GO" id="GO:0017000">
    <property type="term" value="P:antibiotic biosynthetic process"/>
    <property type="evidence" value="ECO:0007669"/>
    <property type="project" value="InterPro"/>
</dbReference>
<keyword evidence="3" id="KW-0732">Signal</keyword>
<dbReference type="InterPro" id="IPR023343">
    <property type="entry name" value="Penicillin_amidase_dom1"/>
</dbReference>
<dbReference type="SUPFAM" id="SSF56235">
    <property type="entry name" value="N-terminal nucleophile aminohydrolases (Ntn hydrolases)"/>
    <property type="match status" value="1"/>
</dbReference>
<evidence type="ECO:0000256" key="2">
    <source>
        <dbReference type="SAM" id="MobiDB-lite"/>
    </source>
</evidence>
<dbReference type="PROSITE" id="PS50022">
    <property type="entry name" value="FA58C_3"/>
    <property type="match status" value="1"/>
</dbReference>
<dbReference type="PANTHER" id="PTHR34218:SF4">
    <property type="entry name" value="ACYL-HOMOSERINE LACTONE ACYLASE QUIP"/>
    <property type="match status" value="1"/>
</dbReference>
<dbReference type="AlphaFoldDB" id="A0A1C4XDP7"/>
<dbReference type="GO" id="GO:0016811">
    <property type="term" value="F:hydrolase activity, acting on carbon-nitrogen (but not peptide) bonds, in linear amides"/>
    <property type="evidence" value="ECO:0007669"/>
    <property type="project" value="InterPro"/>
</dbReference>
<evidence type="ECO:0000313" key="5">
    <source>
        <dbReference type="EMBL" id="SCF06452.1"/>
    </source>
</evidence>
<feature type="signal peptide" evidence="3">
    <location>
        <begin position="1"/>
        <end position="42"/>
    </location>
</feature>
<name>A0A1C4XDP7_9ACTN</name>
<evidence type="ECO:0000256" key="1">
    <source>
        <dbReference type="ARBA" id="ARBA00006586"/>
    </source>
</evidence>
<dbReference type="SUPFAM" id="SSF49785">
    <property type="entry name" value="Galactose-binding domain-like"/>
    <property type="match status" value="1"/>
</dbReference>
<evidence type="ECO:0000256" key="3">
    <source>
        <dbReference type="SAM" id="SignalP"/>
    </source>
</evidence>
<dbReference type="Gene3D" id="1.10.439.10">
    <property type="entry name" value="Penicillin Amidohydrolase, domain 1"/>
    <property type="match status" value="1"/>
</dbReference>
<dbReference type="Pfam" id="PF01804">
    <property type="entry name" value="Penicil_amidase"/>
    <property type="match status" value="1"/>
</dbReference>
<reference evidence="5 6" key="1">
    <citation type="submission" date="2016-06" db="EMBL/GenBank/DDBJ databases">
        <authorList>
            <person name="Kjaerup R.B."/>
            <person name="Dalgaard T.S."/>
            <person name="Juul-Madsen H.R."/>
        </authorList>
    </citation>
    <scope>NUCLEOTIDE SEQUENCE [LARGE SCALE GENOMIC DNA]</scope>
    <source>
        <strain evidence="5 6">DSM 43821</strain>
    </source>
</reference>
<accession>A0A1C4XDP7</accession>
<sequence>MQPRGPVPPHPARRAAARRLTAAAAATVTVAALLTVSPTAPAAAAPTAAPTAATATTSGFAAGDHCLGECSDILPPGQNGNATLVEVLANQTLGTLPRHAGDQLGRYADLVYGYAGLREDQLGAFFNDAGFGVPADQVERSYSPRADVTIVRDRATGVPHVTGSTRGGTMFGAGYAGAEDRLFTIDLLRHVGRGTLTPFAGGAPGNRALEQSVWRNSPYTEADLAAQVEALRHKGPRGEQLYSDVQEYIAGINAYIGHCMAHRNCPGEYVLTGHLDAVTNAGGPEPFRTTDLIAIAGVVGGLFGGGGGNEMQSALVRLAARARYGVVEGDRVWTAFRSQENPETVLTLHDGQSFPYGDAPANAASVVLPDGGSARVEPIVSDATGGATDAAVGGPSELAAALSGLTIGRASRGMSNAAVISAEHSATGHPIAVFGPQTGYFSPQLLMVQELQGPGISARGAAFAGLNLYVLLGRGQDYAWSATSSAHDITDTYALPLCTVDGSAPTLASNHYRYRGRCQPMEELSHVNAWRPTLADGTAAGSYRLVARRTALGLVAWRGTVGGQPHAFTHLRSTYRHEADSAIGFQMFNDPAAMGDAAAFRESAGTIGYAFNWFYLNSTQSAYANSGLNPVRAAGSDPNLPMKADPAYEWRDFDPAANTAAYQPPAEHPYSANQDYYVSWNNKQAKDFGAADGNFSFGPVHRVNLLDRPIRAALADGRTFDRATLTSLVERAGLTDLRGAEVLDELIRVLESQPVTDTDLAAVVGELRAWRADGALRVETAPGAKVYRHADAIRIFDAWWPLLVNGQFKAPLGPELYQALVNAMQINESPSGQQRGDESTLPTSANEAQGHKGSSFQYGWWGYVDADLRAVLGEPVPGGSDRRYCGGGDLAACRQILLDTLRSAAARPATEVYPGDASCAAGDQWCADAIVQSPLGGLKQPVVAWQNRPTYQQVVSFPAHRGDDLTNLAAGRPVTASSSQLFFPASRAVDGDPGTRWSSGWSDDQSITVDLGAVRPVARAVLRWEAAHARSYRIDVSTDGAAWRTVWSTTVGDGGTDNDRFAATSARYVRMVGLTRATSYGFSLWELEVYPH</sequence>
<feature type="domain" description="F5/8 type C" evidence="4">
    <location>
        <begin position="956"/>
        <end position="1092"/>
    </location>
</feature>
<dbReference type="Gene3D" id="3.60.20.10">
    <property type="entry name" value="Glutamine Phosphoribosylpyrophosphate, subunit 1, domain 1"/>
    <property type="match status" value="2"/>
</dbReference>
<evidence type="ECO:0000313" key="6">
    <source>
        <dbReference type="Proteomes" id="UP000198228"/>
    </source>
</evidence>
<dbReference type="Gene3D" id="2.60.120.260">
    <property type="entry name" value="Galactose-binding domain-like"/>
    <property type="match status" value="1"/>
</dbReference>
<dbReference type="RefSeq" id="WP_088961264.1">
    <property type="nucleotide sequence ID" value="NZ_LT607410.1"/>
</dbReference>
<feature type="chain" id="PRO_5008707916" evidence="3">
    <location>
        <begin position="43"/>
        <end position="1092"/>
    </location>
</feature>
<dbReference type="Proteomes" id="UP000198228">
    <property type="component" value="Chromosome I"/>
</dbReference>
<protein>
    <submittedName>
        <fullName evidence="5">Acyl-homoserine lactone (AHL) acylase PvdQ</fullName>
    </submittedName>
</protein>
<evidence type="ECO:0000259" key="4">
    <source>
        <dbReference type="PROSITE" id="PS50022"/>
    </source>
</evidence>
<dbReference type="EMBL" id="LT607410">
    <property type="protein sequence ID" value="SCF06452.1"/>
    <property type="molecule type" value="Genomic_DNA"/>
</dbReference>